<evidence type="ECO:0008006" key="3">
    <source>
        <dbReference type="Google" id="ProtNLM"/>
    </source>
</evidence>
<dbReference type="Proteomes" id="UP001287059">
    <property type="component" value="Unassembled WGS sequence"/>
</dbReference>
<comment type="caution">
    <text evidence="1">The sequence shown here is derived from an EMBL/GenBank/DDBJ whole genome shotgun (WGS) entry which is preliminary data.</text>
</comment>
<dbReference type="EMBL" id="JAVIIW010000027">
    <property type="protein sequence ID" value="MDX8481039.1"/>
    <property type="molecule type" value="Genomic_DNA"/>
</dbReference>
<dbReference type="SUPFAM" id="SSF109604">
    <property type="entry name" value="HD-domain/PDEase-like"/>
    <property type="match status" value="1"/>
</dbReference>
<keyword evidence="2" id="KW-1185">Reference proteome</keyword>
<protein>
    <recommendedName>
        <fullName evidence="3">HD domain-containing protein</fullName>
    </recommendedName>
</protein>
<proteinExistence type="predicted"/>
<reference evidence="1 2" key="1">
    <citation type="submission" date="2023-08" db="EMBL/GenBank/DDBJ databases">
        <title>Implementing the SeqCode for naming new Mesorhizobium species isolated from Vachellia karroo root nodules.</title>
        <authorList>
            <person name="Van Lill M."/>
        </authorList>
    </citation>
    <scope>NUCLEOTIDE SEQUENCE [LARGE SCALE GENOMIC DNA]</scope>
    <source>
        <strain evidence="1 2">VK24D</strain>
    </source>
</reference>
<gene>
    <name evidence="1" type="ORF">RFN28_21640</name>
</gene>
<sequence>MTGEDLFVPRQTNTALYMQLHDAGHTVEDILRVQRAYRLACGMFNGRYRKSGRAFICHAVGAASSVAHFDKDLDLVIAAMFHAAYDSGQYPDGRSSRRSEAHRKWLEQNVGPAVESLVARVDAMKFDTGDPERLVEKGMPAGDEDILFLRLAHEIDDMADGGMAFAPKYGRSMESRIKACAILARHMGREGLAATIETYGRLYETQTWAAALQEAKLGGFRIAPNLRTYIKLRWLNFRGGSVEVL</sequence>
<evidence type="ECO:0000313" key="2">
    <source>
        <dbReference type="Proteomes" id="UP001287059"/>
    </source>
</evidence>
<accession>A0ABU4Y258</accession>
<evidence type="ECO:0000313" key="1">
    <source>
        <dbReference type="EMBL" id="MDX8481039.1"/>
    </source>
</evidence>
<name>A0ABU4Y258_9HYPH</name>
<dbReference type="Gene3D" id="1.10.3210.10">
    <property type="entry name" value="Hypothetical protein af1432"/>
    <property type="match status" value="1"/>
</dbReference>
<organism evidence="1 2">
    <name type="scientific">Mesorhizobium album</name>
    <dbReference type="NCBI Taxonomy" id="3072314"/>
    <lineage>
        <taxon>Bacteria</taxon>
        <taxon>Pseudomonadati</taxon>
        <taxon>Pseudomonadota</taxon>
        <taxon>Alphaproteobacteria</taxon>
        <taxon>Hyphomicrobiales</taxon>
        <taxon>Phyllobacteriaceae</taxon>
        <taxon>Mesorhizobium</taxon>
    </lineage>
</organism>
<dbReference type="RefSeq" id="WP_320289251.1">
    <property type="nucleotide sequence ID" value="NZ_JAVIIW010000027.1"/>
</dbReference>